<reference evidence="2" key="1">
    <citation type="submission" date="2020-12" db="EMBL/GenBank/DDBJ databases">
        <title>Bacterial taxonomy.</title>
        <authorList>
            <person name="Pan X."/>
        </authorList>
    </citation>
    <scope>NUCLEOTIDE SEQUENCE</scope>
    <source>
        <strain evidence="2">M0105</strain>
    </source>
</reference>
<dbReference type="Gene3D" id="3.50.50.60">
    <property type="entry name" value="FAD/NAD(P)-binding domain"/>
    <property type="match status" value="1"/>
</dbReference>
<comment type="caution">
    <text evidence="2">The sequence shown here is derived from an EMBL/GenBank/DDBJ whole genome shotgun (WGS) entry which is preliminary data.</text>
</comment>
<feature type="domain" description="FAD-binding" evidence="1">
    <location>
        <begin position="17"/>
        <end position="355"/>
    </location>
</feature>
<dbReference type="InterPro" id="IPR050816">
    <property type="entry name" value="Flavin-dep_Halogenase_NPB"/>
</dbReference>
<protein>
    <submittedName>
        <fullName evidence="2">Tryptophan 7-halogenase</fullName>
    </submittedName>
</protein>
<gene>
    <name evidence="2" type="ORF">H0I76_16890</name>
</gene>
<accession>A0A8J7M903</accession>
<dbReference type="InterPro" id="IPR036188">
    <property type="entry name" value="FAD/NAD-bd_sf"/>
</dbReference>
<dbReference type="EMBL" id="JAEHHL010000012">
    <property type="protein sequence ID" value="MBK0400879.1"/>
    <property type="molecule type" value="Genomic_DNA"/>
</dbReference>
<name>A0A8J7M903_9RHOB</name>
<dbReference type="RefSeq" id="WP_200612643.1">
    <property type="nucleotide sequence ID" value="NZ_JAEHHL010000012.1"/>
</dbReference>
<proteinExistence type="predicted"/>
<evidence type="ECO:0000313" key="3">
    <source>
        <dbReference type="Proteomes" id="UP000655420"/>
    </source>
</evidence>
<dbReference type="PRINTS" id="PR00420">
    <property type="entry name" value="RNGMNOXGNASE"/>
</dbReference>
<dbReference type="GO" id="GO:0071949">
    <property type="term" value="F:FAD binding"/>
    <property type="evidence" value="ECO:0007669"/>
    <property type="project" value="InterPro"/>
</dbReference>
<dbReference type="SUPFAM" id="SSF51905">
    <property type="entry name" value="FAD/NAD(P)-binding domain"/>
    <property type="match status" value="1"/>
</dbReference>
<dbReference type="Pfam" id="PF01494">
    <property type="entry name" value="FAD_binding_3"/>
    <property type="match status" value="1"/>
</dbReference>
<keyword evidence="3" id="KW-1185">Reference proteome</keyword>
<dbReference type="Proteomes" id="UP000655420">
    <property type="component" value="Unassembled WGS sequence"/>
</dbReference>
<evidence type="ECO:0000313" key="2">
    <source>
        <dbReference type="EMBL" id="MBK0400879.1"/>
    </source>
</evidence>
<dbReference type="AlphaFoldDB" id="A0A8J7M903"/>
<evidence type="ECO:0000259" key="1">
    <source>
        <dbReference type="Pfam" id="PF01494"/>
    </source>
</evidence>
<organism evidence="2 3">
    <name type="scientific">Thermohalobaculum xanthum</name>
    <dbReference type="NCBI Taxonomy" id="2753746"/>
    <lineage>
        <taxon>Bacteria</taxon>
        <taxon>Pseudomonadati</taxon>
        <taxon>Pseudomonadota</taxon>
        <taxon>Alphaproteobacteria</taxon>
        <taxon>Rhodobacterales</taxon>
        <taxon>Paracoccaceae</taxon>
        <taxon>Thermohalobaculum</taxon>
    </lineage>
</organism>
<dbReference type="PANTHER" id="PTHR43747">
    <property type="entry name" value="FAD-BINDING PROTEIN"/>
    <property type="match status" value="1"/>
</dbReference>
<dbReference type="InterPro" id="IPR002938">
    <property type="entry name" value="FAD-bd"/>
</dbReference>
<dbReference type="PANTHER" id="PTHR43747:SF1">
    <property type="entry name" value="SLR1998 PROTEIN"/>
    <property type="match status" value="1"/>
</dbReference>
<sequence>MDGAAPLPEDGVATVRRCDVMVIGGGPGGAATAAFLALKGHHVVLVEKDRHPRFHIGESLLPRSLPLLEELGMLDQVRRIGVFKPGAEFISEDGSREAVFDFRNALLDGPTHAYQVRRSEFDQIIFERAIALGVEARQQTMAHIVSMEDDSAKVRTEGADGEIIDWEASFLVDASGRSTLISKMLSEKRPDPRNTSAAIFGHFRGVPRSEGERGGNIRIYLTRPGWMWQIPLRDDVTSIGFVASGEHLQKRDSGVEAFFKAHCARHPHIASILGSAERIGPMHATGNFSYRATTAAGSRHIKVGDAYGFIDPIFSTGVHLALTSAREAASAITDILADPSTRTRRLAQYHQEIERRLTFVSWFIYQIHDPSFREMMVNPRNILGVESAMISLLSGDFRPDIRIRSRIALFRLFRYIVAATGSRERRNLDG</sequence>